<organism evidence="1 2">
    <name type="scientific">Rhizophagus irregularis</name>
    <dbReference type="NCBI Taxonomy" id="588596"/>
    <lineage>
        <taxon>Eukaryota</taxon>
        <taxon>Fungi</taxon>
        <taxon>Fungi incertae sedis</taxon>
        <taxon>Mucoromycota</taxon>
        <taxon>Glomeromycotina</taxon>
        <taxon>Glomeromycetes</taxon>
        <taxon>Glomerales</taxon>
        <taxon>Glomeraceae</taxon>
        <taxon>Rhizophagus</taxon>
    </lineage>
</organism>
<evidence type="ECO:0000313" key="2">
    <source>
        <dbReference type="Proteomes" id="UP000233469"/>
    </source>
</evidence>
<comment type="caution">
    <text evidence="1">The sequence shown here is derived from an EMBL/GenBank/DDBJ whole genome shotgun (WGS) entry which is preliminary data.</text>
</comment>
<reference evidence="1 2" key="1">
    <citation type="submission" date="2016-04" db="EMBL/GenBank/DDBJ databases">
        <title>Genome analyses suggest a sexual origin of heterokaryosis in a supposedly ancient asexual fungus.</title>
        <authorList>
            <person name="Ropars J."/>
            <person name="Sedzielewska K."/>
            <person name="Noel J."/>
            <person name="Charron P."/>
            <person name="Farinelli L."/>
            <person name="Marton T."/>
            <person name="Kruger M."/>
            <person name="Pelin A."/>
            <person name="Brachmann A."/>
            <person name="Corradi N."/>
        </authorList>
    </citation>
    <scope>NUCLEOTIDE SEQUENCE [LARGE SCALE GENOMIC DNA]</scope>
    <source>
        <strain evidence="1 2">C2</strain>
    </source>
</reference>
<accession>A0A2N1MI49</accession>
<dbReference type="VEuPathDB" id="FungiDB:RhiirFUN_024933"/>
<dbReference type="AlphaFoldDB" id="A0A2N1MI49"/>
<sequence>MSRNRKVYQNCHSKMIVTPIPPPQNVFKDFSKVKQVISKRVGVSYTKKVSMDGEVHKYAVTYSNLWINKQFKTLKEQEKYKKRFKNNLKSNKNKWQVTNNGIESKLAEQPSSAGQSVTIDNIVTDLQEMEISGQDNVSLWQEILNRREPITRSEFHRSLNSIRDKSLLTTYCNGIRRARRGHGVTHDYVVNQCAIKARKLEQETNYQKGKNE</sequence>
<proteinExistence type="predicted"/>
<reference evidence="1 2" key="2">
    <citation type="submission" date="2017-10" db="EMBL/GenBank/DDBJ databases">
        <title>Extensive intraspecific genome diversity in a model arbuscular mycorrhizal fungus.</title>
        <authorList>
            <person name="Chen E.C.H."/>
            <person name="Morin E."/>
            <person name="Baudet D."/>
            <person name="Noel J."/>
            <person name="Ndikumana S."/>
            <person name="Charron P."/>
            <person name="St-Onge C."/>
            <person name="Giorgi J."/>
            <person name="Grigoriev I.V."/>
            <person name="Roux C."/>
            <person name="Martin F.M."/>
            <person name="Corradi N."/>
        </authorList>
    </citation>
    <scope>NUCLEOTIDE SEQUENCE [LARGE SCALE GENOMIC DNA]</scope>
    <source>
        <strain evidence="1 2">C2</strain>
    </source>
</reference>
<dbReference type="VEuPathDB" id="FungiDB:FUN_025533"/>
<name>A0A2N1MI49_9GLOM</name>
<evidence type="ECO:0000313" key="1">
    <source>
        <dbReference type="EMBL" id="PKK61305.1"/>
    </source>
</evidence>
<dbReference type="Proteomes" id="UP000233469">
    <property type="component" value="Unassembled WGS sequence"/>
</dbReference>
<dbReference type="VEuPathDB" id="FungiDB:RhiirA1_476077"/>
<gene>
    <name evidence="1" type="ORF">RhiirC2_791989</name>
</gene>
<protein>
    <submittedName>
        <fullName evidence="1">Uncharacterized protein</fullName>
    </submittedName>
</protein>
<dbReference type="EMBL" id="LLXL01002260">
    <property type="protein sequence ID" value="PKK61305.1"/>
    <property type="molecule type" value="Genomic_DNA"/>
</dbReference>